<reference evidence="3 4" key="1">
    <citation type="submission" date="2023-03" db="EMBL/GenBank/DDBJ databases">
        <title>WGS of Gossypium arboreum.</title>
        <authorList>
            <person name="Yu D."/>
        </authorList>
    </citation>
    <scope>NUCLEOTIDE SEQUENCE [LARGE SCALE GENOMIC DNA]</scope>
    <source>
        <tissue evidence="3">Leaf</tissue>
    </source>
</reference>
<dbReference type="Proteomes" id="UP001358586">
    <property type="component" value="Chromosome 11"/>
</dbReference>
<dbReference type="EMBL" id="JARKNE010000011">
    <property type="protein sequence ID" value="KAK5783584.1"/>
    <property type="molecule type" value="Genomic_DNA"/>
</dbReference>
<sequence>MEILGHGSTGGFLTHCGWNSVLESISNGVPMIAWPLYAEQRMNAVLLTEGINVALRPTVNQKGVVEREEIAKVIIKVFDEGRSRVDHS</sequence>
<evidence type="ECO:0000313" key="4">
    <source>
        <dbReference type="Proteomes" id="UP001358586"/>
    </source>
</evidence>
<dbReference type="Gene3D" id="3.40.50.2000">
    <property type="entry name" value="Glycogen Phosphorylase B"/>
    <property type="match status" value="1"/>
</dbReference>
<protein>
    <submittedName>
        <fullName evidence="3">Uncharacterized protein</fullName>
    </submittedName>
</protein>
<evidence type="ECO:0000313" key="3">
    <source>
        <dbReference type="EMBL" id="KAK5783584.1"/>
    </source>
</evidence>
<gene>
    <name evidence="3" type="ORF">PVK06_038093</name>
</gene>
<keyword evidence="4" id="KW-1185">Reference proteome</keyword>
<dbReference type="Pfam" id="PF00201">
    <property type="entry name" value="UDPGT"/>
    <property type="match status" value="1"/>
</dbReference>
<dbReference type="PANTHER" id="PTHR48046:SF1">
    <property type="entry name" value="GLYCOSYLTRANSFERASE-RELATED"/>
    <property type="match status" value="1"/>
</dbReference>
<keyword evidence="1" id="KW-0328">Glycosyltransferase</keyword>
<dbReference type="InterPro" id="IPR002213">
    <property type="entry name" value="UDP_glucos_trans"/>
</dbReference>
<proteinExistence type="predicted"/>
<keyword evidence="2" id="KW-0808">Transferase</keyword>
<accession>A0ABR0N1R3</accession>
<evidence type="ECO:0000256" key="2">
    <source>
        <dbReference type="ARBA" id="ARBA00022679"/>
    </source>
</evidence>
<organism evidence="3 4">
    <name type="scientific">Gossypium arboreum</name>
    <name type="common">Tree cotton</name>
    <name type="synonym">Gossypium nanking</name>
    <dbReference type="NCBI Taxonomy" id="29729"/>
    <lineage>
        <taxon>Eukaryota</taxon>
        <taxon>Viridiplantae</taxon>
        <taxon>Streptophyta</taxon>
        <taxon>Embryophyta</taxon>
        <taxon>Tracheophyta</taxon>
        <taxon>Spermatophyta</taxon>
        <taxon>Magnoliopsida</taxon>
        <taxon>eudicotyledons</taxon>
        <taxon>Gunneridae</taxon>
        <taxon>Pentapetalae</taxon>
        <taxon>rosids</taxon>
        <taxon>malvids</taxon>
        <taxon>Malvales</taxon>
        <taxon>Malvaceae</taxon>
        <taxon>Malvoideae</taxon>
        <taxon>Gossypium</taxon>
    </lineage>
</organism>
<name>A0ABR0N1R3_GOSAR</name>
<comment type="caution">
    <text evidence="3">The sequence shown here is derived from an EMBL/GenBank/DDBJ whole genome shotgun (WGS) entry which is preliminary data.</text>
</comment>
<dbReference type="PANTHER" id="PTHR48046">
    <property type="entry name" value="UDP-GLYCOSYLTRANSFERASE 72E1"/>
    <property type="match status" value="1"/>
</dbReference>
<dbReference type="SUPFAM" id="SSF53756">
    <property type="entry name" value="UDP-Glycosyltransferase/glycogen phosphorylase"/>
    <property type="match status" value="1"/>
</dbReference>
<evidence type="ECO:0000256" key="1">
    <source>
        <dbReference type="ARBA" id="ARBA00022676"/>
    </source>
</evidence>